<comment type="subcellular location">
    <subcellularLocation>
        <location evidence="1">Periplasm</location>
    </subcellularLocation>
</comment>
<feature type="signal peptide" evidence="4">
    <location>
        <begin position="1"/>
        <end position="20"/>
    </location>
</feature>
<dbReference type="InterPro" id="IPR018389">
    <property type="entry name" value="DctP_fam"/>
</dbReference>
<sequence length="349" mass="38449">MFTRAIAATLAVALGTAAIAEEKTHSFTMATGWSGGPLMEIGAQAFAEKVAQMSDGRIEIEVYPAGTLGPGLKVSETVKNGIADMGHTWMGYDWGIDRTTVLFGGFAGSFDSERMLHWIYRAGGAELQEEFRRDVFGLVSMPLFIRTAEVFLHSRKPVSTLADLEGLKLRTAGAWLEISKNMGAAPVTMPGGDVYTALERGAIDATEWGTLWENQAPGFHRVTKYVIIPGVHQPTAPFELVINEDSWAELSEADQQLIRDAAFMTTMESWLTIGQNDAEALAFFRAQGNEIIELDPEVQYEAREAGLAWAEQIAAENAWFRKVLDSQKAFDELWKDSGKYRNVKTRGAE</sequence>
<dbReference type="NCBIfam" id="NF037995">
    <property type="entry name" value="TRAP_S1"/>
    <property type="match status" value="1"/>
</dbReference>
<dbReference type="Gene3D" id="3.40.190.170">
    <property type="entry name" value="Bacterial extracellular solute-binding protein, family 7"/>
    <property type="match status" value="1"/>
</dbReference>
<proteinExistence type="predicted"/>
<dbReference type="RefSeq" id="WP_285671204.1">
    <property type="nucleotide sequence ID" value="NZ_BSYI01000010.1"/>
</dbReference>
<protein>
    <submittedName>
        <fullName evidence="5">TRAP transporter substrate-binding protein</fullName>
    </submittedName>
</protein>
<dbReference type="InterPro" id="IPR038404">
    <property type="entry name" value="TRAP_DctP_sf"/>
</dbReference>
<dbReference type="PANTHER" id="PTHR33376">
    <property type="match status" value="1"/>
</dbReference>
<keyword evidence="2 4" id="KW-0732">Signal</keyword>
<evidence type="ECO:0000256" key="4">
    <source>
        <dbReference type="SAM" id="SignalP"/>
    </source>
</evidence>
<dbReference type="Gene3D" id="3.40.190.10">
    <property type="entry name" value="Periplasmic binding protein-like II"/>
    <property type="match status" value="1"/>
</dbReference>
<keyword evidence="6" id="KW-1185">Reference proteome</keyword>
<dbReference type="EMBL" id="BSYI01000010">
    <property type="protein sequence ID" value="GMG82425.1"/>
    <property type="molecule type" value="Genomic_DNA"/>
</dbReference>
<evidence type="ECO:0000256" key="3">
    <source>
        <dbReference type="ARBA" id="ARBA00022764"/>
    </source>
</evidence>
<accession>A0ABQ6LGK0</accession>
<evidence type="ECO:0000256" key="2">
    <source>
        <dbReference type="ARBA" id="ARBA00022729"/>
    </source>
</evidence>
<evidence type="ECO:0000313" key="6">
    <source>
        <dbReference type="Proteomes" id="UP001239909"/>
    </source>
</evidence>
<feature type="chain" id="PRO_5046617066" evidence="4">
    <location>
        <begin position="21"/>
        <end position="349"/>
    </location>
</feature>
<dbReference type="PIRSF" id="PIRSF039026">
    <property type="entry name" value="SiaP"/>
    <property type="match status" value="1"/>
</dbReference>
<comment type="caution">
    <text evidence="5">The sequence shown here is derived from an EMBL/GenBank/DDBJ whole genome shotgun (WGS) entry which is preliminary data.</text>
</comment>
<evidence type="ECO:0000256" key="1">
    <source>
        <dbReference type="ARBA" id="ARBA00004418"/>
    </source>
</evidence>
<keyword evidence="3" id="KW-0574">Periplasm</keyword>
<organism evidence="5 6">
    <name type="scientific">Paralimibaculum aggregatum</name>
    <dbReference type="NCBI Taxonomy" id="3036245"/>
    <lineage>
        <taxon>Bacteria</taxon>
        <taxon>Pseudomonadati</taxon>
        <taxon>Pseudomonadota</taxon>
        <taxon>Alphaproteobacteria</taxon>
        <taxon>Rhodobacterales</taxon>
        <taxon>Paracoccaceae</taxon>
        <taxon>Paralimibaculum</taxon>
    </lineage>
</organism>
<gene>
    <name evidence="5" type="ORF">LNKW23_16380</name>
</gene>
<dbReference type="InterPro" id="IPR026289">
    <property type="entry name" value="SBP_TakP-like"/>
</dbReference>
<dbReference type="Pfam" id="PF03480">
    <property type="entry name" value="DctP"/>
    <property type="match status" value="1"/>
</dbReference>
<name>A0ABQ6LGK0_9RHOB</name>
<reference evidence="5 6" key="1">
    <citation type="submission" date="2023-04" db="EMBL/GenBank/DDBJ databases">
        <title>Marinoamorphus aggregata gen. nov., sp. Nov., isolate from tissue of brittle star Ophioplocus japonicus.</title>
        <authorList>
            <person name="Kawano K."/>
            <person name="Sawayama S."/>
            <person name="Nakagawa S."/>
        </authorList>
    </citation>
    <scope>NUCLEOTIDE SEQUENCE [LARGE SCALE GENOMIC DNA]</scope>
    <source>
        <strain evidence="5 6">NKW23</strain>
    </source>
</reference>
<dbReference type="Proteomes" id="UP001239909">
    <property type="component" value="Unassembled WGS sequence"/>
</dbReference>
<dbReference type="PANTHER" id="PTHR33376:SF5">
    <property type="entry name" value="EXTRACYTOPLASMIC SOLUTE RECEPTOR PROTEIN"/>
    <property type="match status" value="1"/>
</dbReference>
<evidence type="ECO:0000313" key="5">
    <source>
        <dbReference type="EMBL" id="GMG82425.1"/>
    </source>
</evidence>